<feature type="chain" id="PRO_5015714700" evidence="3">
    <location>
        <begin position="38"/>
        <end position="100"/>
    </location>
</feature>
<accession>A0A2S8FQN1</accession>
<organism evidence="4 5">
    <name type="scientific">Blastopirellula marina</name>
    <dbReference type="NCBI Taxonomy" id="124"/>
    <lineage>
        <taxon>Bacteria</taxon>
        <taxon>Pseudomonadati</taxon>
        <taxon>Planctomycetota</taxon>
        <taxon>Planctomycetia</taxon>
        <taxon>Pirellulales</taxon>
        <taxon>Pirellulaceae</taxon>
        <taxon>Blastopirellula</taxon>
    </lineage>
</organism>
<gene>
    <name evidence="4" type="ORF">C5Y83_11470</name>
</gene>
<protein>
    <submittedName>
        <fullName evidence="4">Uncharacterized protein</fullName>
    </submittedName>
</protein>
<name>A0A2S8FQN1_9BACT</name>
<feature type="region of interest" description="Disordered" evidence="1">
    <location>
        <begin position="74"/>
        <end position="100"/>
    </location>
</feature>
<evidence type="ECO:0000256" key="1">
    <source>
        <dbReference type="SAM" id="MobiDB-lite"/>
    </source>
</evidence>
<comment type="caution">
    <text evidence="4">The sequence shown here is derived from an EMBL/GenBank/DDBJ whole genome shotgun (WGS) entry which is preliminary data.</text>
</comment>
<keyword evidence="2" id="KW-0472">Membrane</keyword>
<keyword evidence="3" id="KW-0732">Signal</keyword>
<evidence type="ECO:0000256" key="3">
    <source>
        <dbReference type="SAM" id="SignalP"/>
    </source>
</evidence>
<keyword evidence="2" id="KW-0812">Transmembrane</keyword>
<proteinExistence type="predicted"/>
<dbReference type="EMBL" id="PUHY01000010">
    <property type="protein sequence ID" value="PQO34154.1"/>
    <property type="molecule type" value="Genomic_DNA"/>
</dbReference>
<evidence type="ECO:0000256" key="2">
    <source>
        <dbReference type="SAM" id="Phobius"/>
    </source>
</evidence>
<feature type="transmembrane region" description="Helical" evidence="2">
    <location>
        <begin position="53"/>
        <end position="72"/>
    </location>
</feature>
<evidence type="ECO:0000313" key="4">
    <source>
        <dbReference type="EMBL" id="PQO34154.1"/>
    </source>
</evidence>
<sequence length="100" mass="11562">MQRRFPSQVLSMSNKLRRFWIVLSLLVLPMLASPAFAQDEKKEEEEGKSWVLNYITVVLLVGAGVAVVGMGTNRENEEMRKKERQEAKEKEERLKKLEQG</sequence>
<evidence type="ECO:0000313" key="5">
    <source>
        <dbReference type="Proteomes" id="UP000238322"/>
    </source>
</evidence>
<dbReference type="Proteomes" id="UP000238322">
    <property type="component" value="Unassembled WGS sequence"/>
</dbReference>
<keyword evidence="2" id="KW-1133">Transmembrane helix</keyword>
<feature type="signal peptide" evidence="3">
    <location>
        <begin position="1"/>
        <end position="37"/>
    </location>
</feature>
<reference evidence="4 5" key="1">
    <citation type="submission" date="2018-02" db="EMBL/GenBank/DDBJ databases">
        <title>Comparative genomes isolates from brazilian mangrove.</title>
        <authorList>
            <person name="Araujo J.E."/>
            <person name="Taketani R.G."/>
            <person name="Silva M.C.P."/>
            <person name="Loureco M.V."/>
            <person name="Andreote F.D."/>
        </authorList>
    </citation>
    <scope>NUCLEOTIDE SEQUENCE [LARGE SCALE GENOMIC DNA]</scope>
    <source>
        <strain evidence="4 5">Hex-1 MGV</strain>
    </source>
</reference>
<dbReference type="AlphaFoldDB" id="A0A2S8FQN1"/>